<evidence type="ECO:0000313" key="3">
    <source>
        <dbReference type="Proteomes" id="UP000515847"/>
    </source>
</evidence>
<feature type="domain" description="DUF6431" evidence="1">
    <location>
        <begin position="29"/>
        <end position="109"/>
    </location>
</feature>
<protein>
    <recommendedName>
        <fullName evidence="1">DUF6431 domain-containing protein</fullName>
    </recommendedName>
</protein>
<keyword evidence="3" id="KW-1185">Reference proteome</keyword>
<reference evidence="2 3" key="1">
    <citation type="journal article" date="2019" name="Front. Microbiol.">
        <title>Thermoanaerosceptrum fracticalcis gen. nov. sp. nov., a Novel Fumarate-Fermenting Microorganism From a Deep Fractured Carbonate Aquifer of the US Great Basin.</title>
        <authorList>
            <person name="Hamilton-Brehm S.D."/>
            <person name="Stewart L.E."/>
            <person name="Zavarin M."/>
            <person name="Caldwell M."/>
            <person name="Lawson P.A."/>
            <person name="Onstott T.C."/>
            <person name="Grzymski J."/>
            <person name="Neveux I."/>
            <person name="Lollar B.S."/>
            <person name="Russell C.E."/>
            <person name="Moser D.P."/>
        </authorList>
    </citation>
    <scope>NUCLEOTIDE SEQUENCE [LARGE SCALE GENOMIC DNA]</scope>
    <source>
        <strain evidence="2 3">DRI-13</strain>
    </source>
</reference>
<organism evidence="2 3">
    <name type="scientific">Thermanaerosceptrum fracticalcis</name>
    <dbReference type="NCBI Taxonomy" id="1712410"/>
    <lineage>
        <taxon>Bacteria</taxon>
        <taxon>Bacillati</taxon>
        <taxon>Bacillota</taxon>
        <taxon>Clostridia</taxon>
        <taxon>Eubacteriales</taxon>
        <taxon>Peptococcaceae</taxon>
        <taxon>Thermanaerosceptrum</taxon>
    </lineage>
</organism>
<accession>A0A7G6DYI4</accession>
<dbReference type="Pfam" id="PF20020">
    <property type="entry name" value="DUF6431"/>
    <property type="match status" value="1"/>
</dbReference>
<dbReference type="RefSeq" id="WP_051966314.1">
    <property type="nucleotide sequence ID" value="NZ_CP045798.1"/>
</dbReference>
<proteinExistence type="predicted"/>
<evidence type="ECO:0000313" key="2">
    <source>
        <dbReference type="EMBL" id="QNB44888.1"/>
    </source>
</evidence>
<sequence length="154" mass="17584">MICLAKYRLILDKDNSNKYYVKSEENSICPVCGCCELKVIGSRKRGALQGDGETIILIIRRLRCRNCLRIHHELPDILVPYKRYAGTVIEAILDGTVTEVCCENSSIFRIKRWFAEISEYIAGCLCAIAARPISELKTWWEMQPAGWPELSGLW</sequence>
<gene>
    <name evidence="2" type="ORF">BR63_00205</name>
</gene>
<name>A0A7G6DYI4_THEFR</name>
<dbReference type="Proteomes" id="UP000515847">
    <property type="component" value="Chromosome"/>
</dbReference>
<dbReference type="EMBL" id="CP045798">
    <property type="protein sequence ID" value="QNB44888.1"/>
    <property type="molecule type" value="Genomic_DNA"/>
</dbReference>
<evidence type="ECO:0000259" key="1">
    <source>
        <dbReference type="Pfam" id="PF20020"/>
    </source>
</evidence>
<dbReference type="AlphaFoldDB" id="A0A7G6DYI4"/>
<dbReference type="KEGG" id="tfr:BR63_00205"/>
<dbReference type="InterPro" id="IPR045536">
    <property type="entry name" value="DUF6431"/>
</dbReference>